<evidence type="ECO:0000256" key="1">
    <source>
        <dbReference type="SAM" id="MobiDB-lite"/>
    </source>
</evidence>
<protein>
    <submittedName>
        <fullName evidence="2">Uncharacterized protein</fullName>
    </submittedName>
</protein>
<proteinExistence type="predicted"/>
<accession>A0A151NUB9</accession>
<organism evidence="2 3">
    <name type="scientific">Alligator mississippiensis</name>
    <name type="common">American alligator</name>
    <dbReference type="NCBI Taxonomy" id="8496"/>
    <lineage>
        <taxon>Eukaryota</taxon>
        <taxon>Metazoa</taxon>
        <taxon>Chordata</taxon>
        <taxon>Craniata</taxon>
        <taxon>Vertebrata</taxon>
        <taxon>Euteleostomi</taxon>
        <taxon>Archelosauria</taxon>
        <taxon>Archosauria</taxon>
        <taxon>Crocodylia</taxon>
        <taxon>Alligatoridae</taxon>
        <taxon>Alligatorinae</taxon>
        <taxon>Alligator</taxon>
    </lineage>
</organism>
<name>A0A151NUB9_ALLMI</name>
<evidence type="ECO:0000313" key="3">
    <source>
        <dbReference type="Proteomes" id="UP000050525"/>
    </source>
</evidence>
<dbReference type="EMBL" id="AKHW03001922">
    <property type="protein sequence ID" value="KYO40531.1"/>
    <property type="molecule type" value="Genomic_DNA"/>
</dbReference>
<evidence type="ECO:0000313" key="2">
    <source>
        <dbReference type="EMBL" id="KYO40531.1"/>
    </source>
</evidence>
<sequence length="223" mass="24752">MATRMGSQGNVVVEKDLIKCCPWVGRRVDNAEELWAQIAYHRETGRENLLAGYLSVRGERPITKEWKVNMTPAAFGCIMADDRIHFRPVDAISSLSLAEAKAKKEGGLTLAQDFAHCMRYLREGGEPTPLDRFNCPALAPGSRGHELLGQLREGLKTEGRHTARWSGPKWNKGQMINVLFCSVVGLLRENANLEAQLHTVGEESMEQAARGSEQPLQDGVQEN</sequence>
<comment type="caution">
    <text evidence="2">The sequence shown here is derived from an EMBL/GenBank/DDBJ whole genome shotgun (WGS) entry which is preliminary data.</text>
</comment>
<dbReference type="Proteomes" id="UP000050525">
    <property type="component" value="Unassembled WGS sequence"/>
</dbReference>
<reference evidence="2 3" key="1">
    <citation type="journal article" date="2012" name="Genome Biol.">
        <title>Sequencing three crocodilian genomes to illuminate the evolution of archosaurs and amniotes.</title>
        <authorList>
            <person name="St John J.A."/>
            <person name="Braun E.L."/>
            <person name="Isberg S.R."/>
            <person name="Miles L.G."/>
            <person name="Chong A.Y."/>
            <person name="Gongora J."/>
            <person name="Dalzell P."/>
            <person name="Moran C."/>
            <person name="Bed'hom B."/>
            <person name="Abzhanov A."/>
            <person name="Burgess S.C."/>
            <person name="Cooksey A.M."/>
            <person name="Castoe T.A."/>
            <person name="Crawford N.G."/>
            <person name="Densmore L.D."/>
            <person name="Drew J.C."/>
            <person name="Edwards S.V."/>
            <person name="Faircloth B.C."/>
            <person name="Fujita M.K."/>
            <person name="Greenwold M.J."/>
            <person name="Hoffmann F.G."/>
            <person name="Howard J.M."/>
            <person name="Iguchi T."/>
            <person name="Janes D.E."/>
            <person name="Khan S.Y."/>
            <person name="Kohno S."/>
            <person name="de Koning A.J."/>
            <person name="Lance S.L."/>
            <person name="McCarthy F.M."/>
            <person name="McCormack J.E."/>
            <person name="Merchant M.E."/>
            <person name="Peterson D.G."/>
            <person name="Pollock D.D."/>
            <person name="Pourmand N."/>
            <person name="Raney B.J."/>
            <person name="Roessler K.A."/>
            <person name="Sanford J.R."/>
            <person name="Sawyer R.H."/>
            <person name="Schmidt C.J."/>
            <person name="Triplett E.W."/>
            <person name="Tuberville T.D."/>
            <person name="Venegas-Anaya M."/>
            <person name="Howard J.T."/>
            <person name="Jarvis E.D."/>
            <person name="Guillette L.J.Jr."/>
            <person name="Glenn T.C."/>
            <person name="Green R.E."/>
            <person name="Ray D.A."/>
        </authorList>
    </citation>
    <scope>NUCLEOTIDE SEQUENCE [LARGE SCALE GENOMIC DNA]</scope>
    <source>
        <strain evidence="2">KSC_2009_1</strain>
    </source>
</reference>
<dbReference type="AlphaFoldDB" id="A0A151NUB9"/>
<keyword evidence="3" id="KW-1185">Reference proteome</keyword>
<gene>
    <name evidence="2" type="ORF">Y1Q_0009561</name>
</gene>
<feature type="region of interest" description="Disordered" evidence="1">
    <location>
        <begin position="202"/>
        <end position="223"/>
    </location>
</feature>